<keyword evidence="3" id="KW-1185">Reference proteome</keyword>
<evidence type="ECO:0000313" key="2">
    <source>
        <dbReference type="EMBL" id="UXZ05201.1"/>
    </source>
</evidence>
<evidence type="ECO:0000256" key="1">
    <source>
        <dbReference type="SAM" id="MobiDB-lite"/>
    </source>
</evidence>
<name>A0ABY6F531_9GAMM</name>
<reference evidence="2" key="1">
    <citation type="submission" date="2021-12" db="EMBL/GenBank/DDBJ databases">
        <title>taxonomy of Moraxella sp. ZY201224.</title>
        <authorList>
            <person name="Li F."/>
        </authorList>
    </citation>
    <scope>NUCLEOTIDE SEQUENCE</scope>
    <source>
        <strain evidence="2">ZY201224</strain>
    </source>
</reference>
<protein>
    <submittedName>
        <fullName evidence="2">Uncharacterized protein</fullName>
    </submittedName>
</protein>
<dbReference type="Proteomes" id="UP001063782">
    <property type="component" value="Chromosome"/>
</dbReference>
<gene>
    <name evidence="2" type="ORF">LU297_01745</name>
</gene>
<proteinExistence type="predicted"/>
<dbReference type="RefSeq" id="WP_263076701.1">
    <property type="nucleotide sequence ID" value="NZ_CP089977.1"/>
</dbReference>
<feature type="region of interest" description="Disordered" evidence="1">
    <location>
        <begin position="32"/>
        <end position="53"/>
    </location>
</feature>
<accession>A0ABY6F531</accession>
<organism evidence="2 3">
    <name type="scientific">Moraxella nasicaprae</name>
    <dbReference type="NCBI Taxonomy" id="2904122"/>
    <lineage>
        <taxon>Bacteria</taxon>
        <taxon>Pseudomonadati</taxon>
        <taxon>Pseudomonadota</taxon>
        <taxon>Gammaproteobacteria</taxon>
        <taxon>Moraxellales</taxon>
        <taxon>Moraxellaceae</taxon>
        <taxon>Moraxella</taxon>
    </lineage>
</organism>
<dbReference type="EMBL" id="CP089977">
    <property type="protein sequence ID" value="UXZ05201.1"/>
    <property type="molecule type" value="Genomic_DNA"/>
</dbReference>
<evidence type="ECO:0000313" key="3">
    <source>
        <dbReference type="Proteomes" id="UP001063782"/>
    </source>
</evidence>
<sequence>MLFTIIFVAIDCKSLIFGWLTDQDPRSLATIARHQKNSQSSTQKMSAPHNGNS</sequence>
<feature type="compositionally biased region" description="Polar residues" evidence="1">
    <location>
        <begin position="37"/>
        <end position="53"/>
    </location>
</feature>